<evidence type="ECO:0000313" key="1">
    <source>
        <dbReference type="EnsemblPlants" id="TuG1812G0500003390.01.T01.cds422927"/>
    </source>
</evidence>
<reference evidence="2" key="1">
    <citation type="journal article" date="2013" name="Nature">
        <title>Draft genome of the wheat A-genome progenitor Triticum urartu.</title>
        <authorList>
            <person name="Ling H.Q."/>
            <person name="Zhao S."/>
            <person name="Liu D."/>
            <person name="Wang J."/>
            <person name="Sun H."/>
            <person name="Zhang C."/>
            <person name="Fan H."/>
            <person name="Li D."/>
            <person name="Dong L."/>
            <person name="Tao Y."/>
            <person name="Gao C."/>
            <person name="Wu H."/>
            <person name="Li Y."/>
            <person name="Cui Y."/>
            <person name="Guo X."/>
            <person name="Zheng S."/>
            <person name="Wang B."/>
            <person name="Yu K."/>
            <person name="Liang Q."/>
            <person name="Yang W."/>
            <person name="Lou X."/>
            <person name="Chen J."/>
            <person name="Feng M."/>
            <person name="Jian J."/>
            <person name="Zhang X."/>
            <person name="Luo G."/>
            <person name="Jiang Y."/>
            <person name="Liu J."/>
            <person name="Wang Z."/>
            <person name="Sha Y."/>
            <person name="Zhang B."/>
            <person name="Wu H."/>
            <person name="Tang D."/>
            <person name="Shen Q."/>
            <person name="Xue P."/>
            <person name="Zou S."/>
            <person name="Wang X."/>
            <person name="Liu X."/>
            <person name="Wang F."/>
            <person name="Yang Y."/>
            <person name="An X."/>
            <person name="Dong Z."/>
            <person name="Zhang K."/>
            <person name="Zhang X."/>
            <person name="Luo M.C."/>
            <person name="Dvorak J."/>
            <person name="Tong Y."/>
            <person name="Wang J."/>
            <person name="Yang H."/>
            <person name="Li Z."/>
            <person name="Wang D."/>
            <person name="Zhang A."/>
            <person name="Wang J."/>
        </authorList>
    </citation>
    <scope>NUCLEOTIDE SEQUENCE</scope>
    <source>
        <strain evidence="2">cv. G1812</strain>
    </source>
</reference>
<dbReference type="EnsemblPlants" id="TuG1812G0500003390.01.T01">
    <property type="protein sequence ID" value="TuG1812G0500003390.01.T01.cds422927"/>
    <property type="gene ID" value="TuG1812G0500003390.01"/>
</dbReference>
<dbReference type="Gramene" id="TuG1812G0500003390.01.T01">
    <property type="protein sequence ID" value="TuG1812G0500003390.01.T01.cds422927"/>
    <property type="gene ID" value="TuG1812G0500003390.01"/>
</dbReference>
<sequence length="115" mass="12616">VFACSFSSSWVVRSEPRGEDAVGDRRSAWTRRRTSRWADAGQGQAAAEAERLPRVPCVAEATTLFCGCTGGSGIGKCPFISINLIKIYYFEISLYALQSGIEGIYKGVNSREMRL</sequence>
<organism evidence="1 2">
    <name type="scientific">Triticum urartu</name>
    <name type="common">Red wild einkorn</name>
    <name type="synonym">Crithodium urartu</name>
    <dbReference type="NCBI Taxonomy" id="4572"/>
    <lineage>
        <taxon>Eukaryota</taxon>
        <taxon>Viridiplantae</taxon>
        <taxon>Streptophyta</taxon>
        <taxon>Embryophyta</taxon>
        <taxon>Tracheophyta</taxon>
        <taxon>Spermatophyta</taxon>
        <taxon>Magnoliopsida</taxon>
        <taxon>Liliopsida</taxon>
        <taxon>Poales</taxon>
        <taxon>Poaceae</taxon>
        <taxon>BOP clade</taxon>
        <taxon>Pooideae</taxon>
        <taxon>Triticodae</taxon>
        <taxon>Triticeae</taxon>
        <taxon>Triticinae</taxon>
        <taxon>Triticum</taxon>
    </lineage>
</organism>
<reference evidence="1" key="3">
    <citation type="submission" date="2022-06" db="UniProtKB">
        <authorList>
            <consortium name="EnsemblPlants"/>
        </authorList>
    </citation>
    <scope>IDENTIFICATION</scope>
</reference>
<dbReference type="Proteomes" id="UP000015106">
    <property type="component" value="Chromosome 5"/>
</dbReference>
<reference evidence="1" key="2">
    <citation type="submission" date="2018-03" db="EMBL/GenBank/DDBJ databases">
        <title>The Triticum urartu genome reveals the dynamic nature of wheat genome evolution.</title>
        <authorList>
            <person name="Ling H."/>
            <person name="Ma B."/>
            <person name="Shi X."/>
            <person name="Liu H."/>
            <person name="Dong L."/>
            <person name="Sun H."/>
            <person name="Cao Y."/>
            <person name="Gao Q."/>
            <person name="Zheng S."/>
            <person name="Li Y."/>
            <person name="Yu Y."/>
            <person name="Du H."/>
            <person name="Qi M."/>
            <person name="Li Y."/>
            <person name="Yu H."/>
            <person name="Cui Y."/>
            <person name="Wang N."/>
            <person name="Chen C."/>
            <person name="Wu H."/>
            <person name="Zhao Y."/>
            <person name="Zhang J."/>
            <person name="Li Y."/>
            <person name="Zhou W."/>
            <person name="Zhang B."/>
            <person name="Hu W."/>
            <person name="Eijk M."/>
            <person name="Tang J."/>
            <person name="Witsenboer H."/>
            <person name="Zhao S."/>
            <person name="Li Z."/>
            <person name="Zhang A."/>
            <person name="Wang D."/>
            <person name="Liang C."/>
        </authorList>
    </citation>
    <scope>NUCLEOTIDE SEQUENCE [LARGE SCALE GENOMIC DNA]</scope>
    <source>
        <strain evidence="1">cv. G1812</strain>
    </source>
</reference>
<evidence type="ECO:0000313" key="2">
    <source>
        <dbReference type="Proteomes" id="UP000015106"/>
    </source>
</evidence>
<protein>
    <submittedName>
        <fullName evidence="1">Uncharacterized protein</fullName>
    </submittedName>
</protein>
<accession>A0A8R7UM15</accession>
<dbReference type="AlphaFoldDB" id="A0A8R7UM15"/>
<proteinExistence type="predicted"/>
<name>A0A8R7UM15_TRIUA</name>
<keyword evidence="2" id="KW-1185">Reference proteome</keyword>